<dbReference type="Pfam" id="PF03807">
    <property type="entry name" value="F420_oxidored"/>
    <property type="match status" value="1"/>
</dbReference>
<comment type="catalytic activity">
    <reaction evidence="4">
        <text>L-proline + NADP(+) = (S)-1-pyrroline-5-carboxylate + NADPH + 2 H(+)</text>
        <dbReference type="Rhea" id="RHEA:14109"/>
        <dbReference type="ChEBI" id="CHEBI:15378"/>
        <dbReference type="ChEBI" id="CHEBI:17388"/>
        <dbReference type="ChEBI" id="CHEBI:57783"/>
        <dbReference type="ChEBI" id="CHEBI:58349"/>
        <dbReference type="ChEBI" id="CHEBI:60039"/>
        <dbReference type="EC" id="1.5.1.2"/>
    </reaction>
</comment>
<feature type="domain" description="Pyrroline-5-carboxylate reductase dimerisation" evidence="8">
    <location>
        <begin position="171"/>
        <end position="276"/>
    </location>
</feature>
<dbReference type="HAMAP" id="MF_01925">
    <property type="entry name" value="P5C_reductase"/>
    <property type="match status" value="1"/>
</dbReference>
<comment type="pathway">
    <text evidence="4">Amino-acid biosynthesis; L-proline biosynthesis; L-proline from L-glutamate 5-semialdehyde: step 1/1.</text>
</comment>
<proteinExistence type="inferred from homology"/>
<organism evidence="9 10">
    <name type="scientific">Teichococcus aestuarii</name>
    <dbReference type="NCBI Taxonomy" id="568898"/>
    <lineage>
        <taxon>Bacteria</taxon>
        <taxon>Pseudomonadati</taxon>
        <taxon>Pseudomonadota</taxon>
        <taxon>Alphaproteobacteria</taxon>
        <taxon>Acetobacterales</taxon>
        <taxon>Roseomonadaceae</taxon>
        <taxon>Roseomonas</taxon>
    </lineage>
</organism>
<dbReference type="PIRSF" id="PIRSF000193">
    <property type="entry name" value="Pyrrol-5-carb_rd"/>
    <property type="match status" value="1"/>
</dbReference>
<dbReference type="SUPFAM" id="SSF48179">
    <property type="entry name" value="6-phosphogluconate dehydrogenase C-terminal domain-like"/>
    <property type="match status" value="1"/>
</dbReference>
<dbReference type="Gene3D" id="3.40.50.720">
    <property type="entry name" value="NAD(P)-binding Rossmann-like Domain"/>
    <property type="match status" value="1"/>
</dbReference>
<dbReference type="AlphaFoldDB" id="A0A2U1V1Z9"/>
<comment type="similarity">
    <text evidence="1 4">Belongs to the pyrroline-5-carboxylate reductase family.</text>
</comment>
<dbReference type="Pfam" id="PF14748">
    <property type="entry name" value="P5CR_dimer"/>
    <property type="match status" value="1"/>
</dbReference>
<dbReference type="PANTHER" id="PTHR11645:SF0">
    <property type="entry name" value="PYRROLINE-5-CARBOXYLATE REDUCTASE 3"/>
    <property type="match status" value="1"/>
</dbReference>
<dbReference type="RefSeq" id="WP_109517819.1">
    <property type="nucleotide sequence ID" value="NZ_PDOA01000010.1"/>
</dbReference>
<evidence type="ECO:0000256" key="6">
    <source>
        <dbReference type="PIRSR" id="PIRSR000193-1"/>
    </source>
</evidence>
<feature type="domain" description="Pyrroline-5-carboxylate reductase catalytic N-terminal" evidence="7">
    <location>
        <begin position="17"/>
        <end position="107"/>
    </location>
</feature>
<keyword evidence="3 4" id="KW-0560">Oxidoreductase</keyword>
<evidence type="ECO:0000313" key="9">
    <source>
        <dbReference type="EMBL" id="PWC27932.1"/>
    </source>
</evidence>
<evidence type="ECO:0000256" key="1">
    <source>
        <dbReference type="ARBA" id="ARBA00005525"/>
    </source>
</evidence>
<evidence type="ECO:0000256" key="4">
    <source>
        <dbReference type="HAMAP-Rule" id="MF_01925"/>
    </source>
</evidence>
<dbReference type="InterPro" id="IPR000304">
    <property type="entry name" value="Pyrroline-COOH_reductase"/>
</dbReference>
<dbReference type="PANTHER" id="PTHR11645">
    <property type="entry name" value="PYRROLINE-5-CARBOXYLATE REDUCTASE"/>
    <property type="match status" value="1"/>
</dbReference>
<evidence type="ECO:0000313" key="10">
    <source>
        <dbReference type="Proteomes" id="UP000245048"/>
    </source>
</evidence>
<dbReference type="InterPro" id="IPR036291">
    <property type="entry name" value="NAD(P)-bd_dom_sf"/>
</dbReference>
<dbReference type="SUPFAM" id="SSF51735">
    <property type="entry name" value="NAD(P)-binding Rossmann-fold domains"/>
    <property type="match status" value="1"/>
</dbReference>
<dbReference type="EMBL" id="PDOA01000010">
    <property type="protein sequence ID" value="PWC27932.1"/>
    <property type="molecule type" value="Genomic_DNA"/>
</dbReference>
<dbReference type="GO" id="GO:0055129">
    <property type="term" value="P:L-proline biosynthetic process"/>
    <property type="evidence" value="ECO:0007669"/>
    <property type="project" value="UniProtKB-UniRule"/>
</dbReference>
<dbReference type="FunFam" id="1.10.3730.10:FF:000001">
    <property type="entry name" value="Pyrroline-5-carboxylate reductase"/>
    <property type="match status" value="1"/>
</dbReference>
<dbReference type="InterPro" id="IPR028939">
    <property type="entry name" value="P5C_Rdtase_cat_N"/>
</dbReference>
<dbReference type="OrthoDB" id="9805754at2"/>
<evidence type="ECO:0000256" key="5">
    <source>
        <dbReference type="NCBIfam" id="TIGR00112"/>
    </source>
</evidence>
<accession>A0A2U1V1Z9</accession>
<keyword evidence="4" id="KW-0028">Amino-acid biosynthesis</keyword>
<evidence type="ECO:0000256" key="2">
    <source>
        <dbReference type="ARBA" id="ARBA00022857"/>
    </source>
</evidence>
<dbReference type="Proteomes" id="UP000245048">
    <property type="component" value="Unassembled WGS sequence"/>
</dbReference>
<name>A0A2U1V1Z9_9PROT</name>
<keyword evidence="4" id="KW-0963">Cytoplasm</keyword>
<dbReference type="InterPro" id="IPR029036">
    <property type="entry name" value="P5CR_dimer"/>
</dbReference>
<keyword evidence="2 4" id="KW-0521">NADP</keyword>
<gene>
    <name evidence="4" type="primary">proC</name>
    <name evidence="9" type="ORF">CR165_15035</name>
</gene>
<sequence length="278" mass="28217">MTVPAPTPAASPLPPILLVGCGKMGGAMLEGWLERGVRQAVVVEPQPASVAPFSDRVTVCAGVESIPAGFAPAVVVLATKPQQAEAALPACAAFARAGALFVSIMAGKTVAGMTALLGGEARVVRAMPNTPAAVRQGFTAAFAGPGVTEEQRALADTLLAAIGEVAWLEEEALIDPVTAVSGGGPAYVFLLAEVLEKAAIEQGLPPELARRMARRTVSGSGALLAASPLDAAQLRVNVTSPKGTTERALNVLMAPEAWPKLMSEAIAAATARSRELAG</sequence>
<dbReference type="NCBIfam" id="TIGR00112">
    <property type="entry name" value="proC"/>
    <property type="match status" value="1"/>
</dbReference>
<dbReference type="GO" id="GO:0005737">
    <property type="term" value="C:cytoplasm"/>
    <property type="evidence" value="ECO:0007669"/>
    <property type="project" value="UniProtKB-SubCell"/>
</dbReference>
<dbReference type="UniPathway" id="UPA00098">
    <property type="reaction ID" value="UER00361"/>
</dbReference>
<protein>
    <recommendedName>
        <fullName evidence="4 5">Pyrroline-5-carboxylate reductase</fullName>
        <shortName evidence="4">P5C reductase</shortName>
        <shortName evidence="4">P5CR</shortName>
        <ecNumber evidence="4 5">1.5.1.2</ecNumber>
    </recommendedName>
    <alternativeName>
        <fullName evidence="4">PCA reductase</fullName>
    </alternativeName>
</protein>
<evidence type="ECO:0000259" key="8">
    <source>
        <dbReference type="Pfam" id="PF14748"/>
    </source>
</evidence>
<evidence type="ECO:0000256" key="3">
    <source>
        <dbReference type="ARBA" id="ARBA00023002"/>
    </source>
</evidence>
<reference evidence="10" key="1">
    <citation type="submission" date="2017-10" db="EMBL/GenBank/DDBJ databases">
        <authorList>
            <person name="Toshchakov S.V."/>
            <person name="Goeva M.A."/>
        </authorList>
    </citation>
    <scope>NUCLEOTIDE SEQUENCE [LARGE SCALE GENOMIC DNA]</scope>
    <source>
        <strain evidence="10">JR1/69-1-13</strain>
    </source>
</reference>
<keyword evidence="10" id="KW-1185">Reference proteome</keyword>
<dbReference type="InterPro" id="IPR008927">
    <property type="entry name" value="6-PGluconate_DH-like_C_sf"/>
</dbReference>
<keyword evidence="4" id="KW-0641">Proline biosynthesis</keyword>
<comment type="catalytic activity">
    <reaction evidence="4">
        <text>L-proline + NAD(+) = (S)-1-pyrroline-5-carboxylate + NADH + 2 H(+)</text>
        <dbReference type="Rhea" id="RHEA:14105"/>
        <dbReference type="ChEBI" id="CHEBI:15378"/>
        <dbReference type="ChEBI" id="CHEBI:17388"/>
        <dbReference type="ChEBI" id="CHEBI:57540"/>
        <dbReference type="ChEBI" id="CHEBI:57945"/>
        <dbReference type="ChEBI" id="CHEBI:60039"/>
        <dbReference type="EC" id="1.5.1.2"/>
    </reaction>
</comment>
<dbReference type="GO" id="GO:0004735">
    <property type="term" value="F:pyrroline-5-carboxylate reductase activity"/>
    <property type="evidence" value="ECO:0007669"/>
    <property type="project" value="UniProtKB-UniRule"/>
</dbReference>
<feature type="binding site" evidence="6">
    <location>
        <begin position="78"/>
        <end position="81"/>
    </location>
    <ligand>
        <name>NADP(+)</name>
        <dbReference type="ChEBI" id="CHEBI:58349"/>
    </ligand>
</feature>
<comment type="subcellular location">
    <subcellularLocation>
        <location evidence="4">Cytoplasm</location>
    </subcellularLocation>
</comment>
<evidence type="ECO:0000259" key="7">
    <source>
        <dbReference type="Pfam" id="PF03807"/>
    </source>
</evidence>
<dbReference type="Gene3D" id="1.10.3730.10">
    <property type="entry name" value="ProC C-terminal domain-like"/>
    <property type="match status" value="1"/>
</dbReference>
<dbReference type="EC" id="1.5.1.2" evidence="4 5"/>
<comment type="function">
    <text evidence="4">Catalyzes the reduction of 1-pyrroline-5-carboxylate (PCA) to L-proline.</text>
</comment>
<comment type="caution">
    <text evidence="9">The sequence shown here is derived from an EMBL/GenBank/DDBJ whole genome shotgun (WGS) entry which is preliminary data.</text>
</comment>